<reference evidence="5 6" key="1">
    <citation type="journal article" date="2016" name="Nat. Commun.">
        <title>Thousands of microbial genomes shed light on interconnected biogeochemical processes in an aquifer system.</title>
        <authorList>
            <person name="Anantharaman K."/>
            <person name="Brown C.T."/>
            <person name="Hug L.A."/>
            <person name="Sharon I."/>
            <person name="Castelle C.J."/>
            <person name="Probst A.J."/>
            <person name="Thomas B.C."/>
            <person name="Singh A."/>
            <person name="Wilkins M.J."/>
            <person name="Karaoz U."/>
            <person name="Brodie E.L."/>
            <person name="Williams K.H."/>
            <person name="Hubbard S.S."/>
            <person name="Banfield J.F."/>
        </authorList>
    </citation>
    <scope>NUCLEOTIDE SEQUENCE [LARGE SCALE GENOMIC DNA]</scope>
</reference>
<dbReference type="GO" id="GO:0005886">
    <property type="term" value="C:plasma membrane"/>
    <property type="evidence" value="ECO:0007669"/>
    <property type="project" value="TreeGrafter"/>
</dbReference>
<dbReference type="SMART" id="SM00382">
    <property type="entry name" value="AAA"/>
    <property type="match status" value="1"/>
</dbReference>
<dbReference type="PROSITE" id="PS00662">
    <property type="entry name" value="T2SP_E"/>
    <property type="match status" value="1"/>
</dbReference>
<dbReference type="AlphaFoldDB" id="A0A1G1KVC3"/>
<dbReference type="SUPFAM" id="SSF160246">
    <property type="entry name" value="EspE N-terminal domain-like"/>
    <property type="match status" value="1"/>
</dbReference>
<dbReference type="GO" id="GO:0016887">
    <property type="term" value="F:ATP hydrolysis activity"/>
    <property type="evidence" value="ECO:0007669"/>
    <property type="project" value="TreeGrafter"/>
</dbReference>
<name>A0A1G1KVC3_9BACT</name>
<dbReference type="FunFam" id="3.40.50.300:FF:000398">
    <property type="entry name" value="Type IV pilus assembly ATPase PilB"/>
    <property type="match status" value="1"/>
</dbReference>
<proteinExistence type="inferred from homology"/>
<dbReference type="SUPFAM" id="SSF52540">
    <property type="entry name" value="P-loop containing nucleoside triphosphate hydrolases"/>
    <property type="match status" value="1"/>
</dbReference>
<comment type="similarity">
    <text evidence="1">Belongs to the GSP E family.</text>
</comment>
<evidence type="ECO:0000259" key="4">
    <source>
        <dbReference type="PROSITE" id="PS00662"/>
    </source>
</evidence>
<protein>
    <recommendedName>
        <fullName evidence="4">Bacterial type II secretion system protein E domain-containing protein</fullName>
    </recommendedName>
</protein>
<dbReference type="Gene3D" id="3.30.450.90">
    <property type="match status" value="1"/>
</dbReference>
<gene>
    <name evidence="5" type="ORF">A3G33_02835</name>
</gene>
<organism evidence="5 6">
    <name type="scientific">Candidatus Danuiimicrobium aquiferis</name>
    <dbReference type="NCBI Taxonomy" id="1801832"/>
    <lineage>
        <taxon>Bacteria</taxon>
        <taxon>Pseudomonadati</taxon>
        <taxon>Candidatus Omnitrophota</taxon>
        <taxon>Candidatus Danuiimicrobium</taxon>
    </lineage>
</organism>
<feature type="domain" description="Bacterial type II secretion system protein E" evidence="4">
    <location>
        <begin position="386"/>
        <end position="400"/>
    </location>
</feature>
<dbReference type="Gene3D" id="3.40.50.300">
    <property type="entry name" value="P-loop containing nucleotide triphosphate hydrolases"/>
    <property type="match status" value="1"/>
</dbReference>
<sequence>MNNRMEKACFNILVSSGNIAREKLEEVYNEAENSKFSFTELIVQKGVLKEPELLKIYSKNLGIPYLSLKVLTVEQAVIDKIPVKFAWYYKFFPIQLTERKLTIALSRLLDVNALDEIRLGLGLDIDFVFAASFDIEEMLKKYYGLGATTVEKILSEDTQPRSAGKMDRADEGVEDIEKLAETASVGQLVNQIILDAFQKRASDIHIEPLRGDVRIRYRIDGELQEAKVPPEMKKFYLPILSRIKIMANLNIVERRLPQDGKARVKTRDQSLDLRISTMPTPHGESMAIRILPHKTVFNLNELGFGKEQVKIFEDLIYRPNGIIFVTGPTGSGKSTTLYAAMNTLNTIKKKIITIEDPVEYEIEGITQIQVQSEVGLTFSRGLRSVLRHDPDVMMVGEVRDLETADIAIRSALTGHLILSTLHTNDAATGVTRLLDIGVEPYLVASSVIAFIAQRLVRVICSNCKEVDKEVTPDIKHMIRKELKLGPVADVKVYRGKGCEECNRTGYSGRVAIYEVLLMNEVIRKLIFMGSSAEEIKRRARQLGMKTLRQDGWKKALDGITTPAEILKVAPNDDEVLELSEKLVLPEEQGVETVIPDPETQAASSDNRKFERVQIKFHITYRTIGAEAGKETEFIKQELTAQTENISAGGMAFITNHGLKEGDVLDLKLDLKDGEKPVQCLGKVLRVTQLIEGEGDGEHFVFRIAITFLAISSSERLRIENFCKNETRNENI</sequence>
<dbReference type="Pfam" id="PF05157">
    <property type="entry name" value="MshEN"/>
    <property type="match status" value="1"/>
</dbReference>
<dbReference type="InterPro" id="IPR003593">
    <property type="entry name" value="AAA+_ATPase"/>
</dbReference>
<evidence type="ECO:0000256" key="3">
    <source>
        <dbReference type="ARBA" id="ARBA00022840"/>
    </source>
</evidence>
<evidence type="ECO:0000256" key="2">
    <source>
        <dbReference type="ARBA" id="ARBA00022741"/>
    </source>
</evidence>
<dbReference type="InterPro" id="IPR007831">
    <property type="entry name" value="T2SS_GspE_N"/>
</dbReference>
<dbReference type="Gene3D" id="2.40.10.220">
    <property type="entry name" value="predicted glycosyltransferase like domains"/>
    <property type="match status" value="1"/>
</dbReference>
<dbReference type="GO" id="GO:0005524">
    <property type="term" value="F:ATP binding"/>
    <property type="evidence" value="ECO:0007669"/>
    <property type="project" value="UniProtKB-KW"/>
</dbReference>
<dbReference type="Proteomes" id="UP000178187">
    <property type="component" value="Unassembled WGS sequence"/>
</dbReference>
<dbReference type="EMBL" id="MHFR01000045">
    <property type="protein sequence ID" value="OGW96914.1"/>
    <property type="molecule type" value="Genomic_DNA"/>
</dbReference>
<dbReference type="Gene3D" id="3.30.300.160">
    <property type="entry name" value="Type II secretion system, protein E, N-terminal domain"/>
    <property type="match status" value="1"/>
</dbReference>
<dbReference type="PANTHER" id="PTHR30258">
    <property type="entry name" value="TYPE II SECRETION SYSTEM PROTEIN GSPE-RELATED"/>
    <property type="match status" value="1"/>
</dbReference>
<dbReference type="Pfam" id="PF00437">
    <property type="entry name" value="T2SSE"/>
    <property type="match status" value="1"/>
</dbReference>
<dbReference type="CDD" id="cd01129">
    <property type="entry name" value="PulE-GspE-like"/>
    <property type="match status" value="1"/>
</dbReference>
<keyword evidence="2" id="KW-0547">Nucleotide-binding</keyword>
<dbReference type="InterPro" id="IPR027417">
    <property type="entry name" value="P-loop_NTPase"/>
</dbReference>
<dbReference type="InterPro" id="IPR001482">
    <property type="entry name" value="T2SS/T4SS_dom"/>
</dbReference>
<accession>A0A1G1KVC3</accession>
<evidence type="ECO:0000313" key="5">
    <source>
        <dbReference type="EMBL" id="OGW96914.1"/>
    </source>
</evidence>
<comment type="caution">
    <text evidence="5">The sequence shown here is derived from an EMBL/GenBank/DDBJ whole genome shotgun (WGS) entry which is preliminary data.</text>
</comment>
<keyword evidence="3" id="KW-0067">ATP-binding</keyword>
<dbReference type="InterPro" id="IPR009875">
    <property type="entry name" value="PilZ_domain"/>
</dbReference>
<dbReference type="Pfam" id="PF07238">
    <property type="entry name" value="PilZ"/>
    <property type="match status" value="1"/>
</dbReference>
<dbReference type="PANTHER" id="PTHR30258:SF2">
    <property type="entry name" value="COMG OPERON PROTEIN 1"/>
    <property type="match status" value="1"/>
</dbReference>
<evidence type="ECO:0000256" key="1">
    <source>
        <dbReference type="ARBA" id="ARBA00006611"/>
    </source>
</evidence>
<evidence type="ECO:0000313" key="6">
    <source>
        <dbReference type="Proteomes" id="UP000178187"/>
    </source>
</evidence>
<dbReference type="GO" id="GO:0035438">
    <property type="term" value="F:cyclic-di-GMP binding"/>
    <property type="evidence" value="ECO:0007669"/>
    <property type="project" value="InterPro"/>
</dbReference>
<dbReference type="InterPro" id="IPR037257">
    <property type="entry name" value="T2SS_E_N_sf"/>
</dbReference>